<protein>
    <submittedName>
        <fullName evidence="1">Uncharacterized protein</fullName>
    </submittedName>
</protein>
<keyword evidence="2" id="KW-1185">Reference proteome</keyword>
<dbReference type="EMBL" id="JAAXPN010000001">
    <property type="protein sequence ID" value="NKZ23482.1"/>
    <property type="molecule type" value="Genomic_DNA"/>
</dbReference>
<reference evidence="1 2" key="1">
    <citation type="submission" date="2020-04" db="EMBL/GenBank/DDBJ databases">
        <title>MicrobeNet Type strains.</title>
        <authorList>
            <person name="Nicholson A.C."/>
        </authorList>
    </citation>
    <scope>NUCLEOTIDE SEQUENCE [LARGE SCALE GENOMIC DNA]</scope>
    <source>
        <strain evidence="1 2">CCUG 61472</strain>
    </source>
</reference>
<dbReference type="Proteomes" id="UP000549765">
    <property type="component" value="Unassembled WGS sequence"/>
</dbReference>
<organism evidence="1 2">
    <name type="scientific">Periweissella fabalis</name>
    <dbReference type="NCBI Taxonomy" id="1070421"/>
    <lineage>
        <taxon>Bacteria</taxon>
        <taxon>Bacillati</taxon>
        <taxon>Bacillota</taxon>
        <taxon>Bacilli</taxon>
        <taxon>Lactobacillales</taxon>
        <taxon>Lactobacillaceae</taxon>
        <taxon>Periweissella</taxon>
    </lineage>
</organism>
<evidence type="ECO:0000313" key="1">
    <source>
        <dbReference type="EMBL" id="NKZ23482.1"/>
    </source>
</evidence>
<comment type="caution">
    <text evidence="1">The sequence shown here is derived from an EMBL/GenBank/DDBJ whole genome shotgun (WGS) entry which is preliminary data.</text>
</comment>
<name>A0A7X6N1E0_9LACO</name>
<dbReference type="AlphaFoldDB" id="A0A7X6N1E0"/>
<proteinExistence type="predicted"/>
<accession>A0A7X6N1E0</accession>
<gene>
    <name evidence="1" type="ORF">HF964_01485</name>
</gene>
<evidence type="ECO:0000313" key="2">
    <source>
        <dbReference type="Proteomes" id="UP000549765"/>
    </source>
</evidence>
<dbReference type="RefSeq" id="WP_168721275.1">
    <property type="nucleotide sequence ID" value="NZ_JAAXPN010000001.1"/>
</dbReference>
<sequence>MFQLGRTKDDEVKWDADLVFDDFAAASIAVRNLFQISGNIYVIKQVGGFGNV</sequence>